<evidence type="ECO:0000256" key="7">
    <source>
        <dbReference type="ARBA" id="ARBA00023180"/>
    </source>
</evidence>
<organism evidence="10">
    <name type="scientific">Trypanosoma brucei</name>
    <dbReference type="NCBI Taxonomy" id="5691"/>
    <lineage>
        <taxon>Eukaryota</taxon>
        <taxon>Discoba</taxon>
        <taxon>Euglenozoa</taxon>
        <taxon>Kinetoplastea</taxon>
        <taxon>Metakinetoplastina</taxon>
        <taxon>Trypanosomatida</taxon>
        <taxon>Trypanosomatidae</taxon>
        <taxon>Trypanosoma</taxon>
    </lineage>
</organism>
<evidence type="ECO:0000256" key="3">
    <source>
        <dbReference type="ARBA" id="ARBA00022475"/>
    </source>
</evidence>
<evidence type="ECO:0000259" key="9">
    <source>
        <dbReference type="Pfam" id="PF13206"/>
    </source>
</evidence>
<keyword evidence="5" id="KW-0732">Signal</keyword>
<dbReference type="EMBL" id="KC612543">
    <property type="protein sequence ID" value="AGH59974.1"/>
    <property type="molecule type" value="Genomic_DNA"/>
</dbReference>
<evidence type="ECO:0000313" key="10">
    <source>
        <dbReference type="EMBL" id="AGH59974.1"/>
    </source>
</evidence>
<keyword evidence="8" id="KW-0449">Lipoprotein</keyword>
<reference evidence="10" key="1">
    <citation type="submission" date="2013-02" db="EMBL/GenBank/DDBJ databases">
        <authorList>
            <person name="Cross G.A.M."/>
            <person name="Kim H.-S."/>
            <person name="Wickstead B."/>
        </authorList>
    </citation>
    <scope>NUCLEOTIDE SEQUENCE</scope>
    <source>
        <strain evidence="10">Lister 427</strain>
    </source>
</reference>
<dbReference type="VEuPathDB" id="TriTrypDB:Tb11.v5.0873"/>
<reference evidence="10" key="2">
    <citation type="journal article" date="2014" name="Mol. Biochem. Parasitol.">
        <title>Capturing the variant surface glycoprotein repertoire (the VSGnome) of Trypanosoma brucei Lister 427.</title>
        <authorList>
            <person name="Cross G.A."/>
            <person name="Kim H.S."/>
            <person name="Wickstead B."/>
        </authorList>
    </citation>
    <scope>NUCLEOTIDE SEQUENCE</scope>
    <source>
        <strain evidence="10">Lister 427</strain>
    </source>
</reference>
<keyword evidence="6" id="KW-0472">Membrane</keyword>
<name>M4SVD0_9TRYP</name>
<dbReference type="GO" id="GO:0098552">
    <property type="term" value="C:side of membrane"/>
    <property type="evidence" value="ECO:0007669"/>
    <property type="project" value="UniProtKB-KW"/>
</dbReference>
<evidence type="ECO:0000256" key="4">
    <source>
        <dbReference type="ARBA" id="ARBA00022622"/>
    </source>
</evidence>
<comment type="subcellular location">
    <subcellularLocation>
        <location evidence="2">Cell membrane</location>
        <topology evidence="2">Lipid-anchor</topology>
        <topology evidence="2">GPI-anchor</topology>
    </subcellularLocation>
</comment>
<dbReference type="Pfam" id="PF13206">
    <property type="entry name" value="VSG_B"/>
    <property type="match status" value="1"/>
</dbReference>
<dbReference type="AlphaFoldDB" id="M4SVD0"/>
<dbReference type="InterPro" id="IPR025932">
    <property type="entry name" value="Trypano_VSG_B_N_dom"/>
</dbReference>
<dbReference type="VEuPathDB" id="TriTrypDB:Tb427_000027900"/>
<evidence type="ECO:0000256" key="8">
    <source>
        <dbReference type="ARBA" id="ARBA00023288"/>
    </source>
</evidence>
<evidence type="ECO:0000256" key="1">
    <source>
        <dbReference type="ARBA" id="ARBA00002523"/>
    </source>
</evidence>
<keyword evidence="7" id="KW-0325">Glycoprotein</keyword>
<proteinExistence type="predicted"/>
<dbReference type="VEuPathDB" id="TriTrypDB:Tb1125.Tb11.v5.0400"/>
<evidence type="ECO:0000256" key="6">
    <source>
        <dbReference type="ARBA" id="ARBA00023136"/>
    </source>
</evidence>
<comment type="function">
    <text evidence="1">VSG forms a coat on the surface of the parasite. The trypanosome evades the immune response of the host by expressing a series of antigenically distinct VSGs from an estimated 1000 VSG genes.</text>
</comment>
<protein>
    <submittedName>
        <fullName evidence="10">Variant surface glycoprotein 1031</fullName>
    </submittedName>
</protein>
<dbReference type="GO" id="GO:0005886">
    <property type="term" value="C:plasma membrane"/>
    <property type="evidence" value="ECO:0007669"/>
    <property type="project" value="UniProtKB-SubCell"/>
</dbReference>
<evidence type="ECO:0000256" key="2">
    <source>
        <dbReference type="ARBA" id="ARBA00004609"/>
    </source>
</evidence>
<accession>M4SVD0</accession>
<evidence type="ECO:0000256" key="5">
    <source>
        <dbReference type="ARBA" id="ARBA00022729"/>
    </source>
</evidence>
<feature type="domain" description="Trypanosome variant surface glycoprotein B-type N-terminal" evidence="9">
    <location>
        <begin position="95"/>
        <end position="446"/>
    </location>
</feature>
<sequence>MKAKIILDKLLNLFLTYKPINTYMSKSTEVTQTKPYTPIALADSAQWRKIQKTGKSTTPYTEKEIQTHFKPHILEYSCKIQVLSKRLALAIPLLAVLLSDRRSEANSAADDNAAEFRALCNLVNLAQATIETQPTTAAPKQTAIYIGALNLSIAPKEFTEAIDVSKEWSTLPETNKQKLGGDQTYWAFYKAAKQELEKNKQWIQQWTTPAPSQKATVHVKAAAERAFQVFTTETEQQGKIQTPQQLATEALYGPGKTTATETMAGDSDRAKVCSGHNDAAKNKAGQALYTDLLCLCAASSENAGTKQACGKGLQTATTNTNWTPNSNDKAAGDKLVAACERFGSPGKLSEPTVEAAWAQLKQLIRRETGPASPQELVLGKVDGGGGSFAGCTGNAASNKGQCAKYKAEHFKKEGATVPWLMKLRAAAAAAAEIDKQTKAKETLVMELNLLNNTITAALSSHQIPQILSKPMSPPAAAATDCSKHKDSKTTCENTGKCKWKGKV</sequence>
<keyword evidence="4" id="KW-0336">GPI-anchor</keyword>
<keyword evidence="3" id="KW-1003">Cell membrane</keyword>